<feature type="domain" description="Glycosyl hydrolase family 81 N-terminal" evidence="9">
    <location>
        <begin position="120"/>
        <end position="397"/>
    </location>
</feature>
<comment type="catalytic activity">
    <reaction evidence="1">
        <text>Hydrolysis of (1-&gt;3)-beta-D-glucosidic linkages in (1-&gt;3)-beta-D-glucans.</text>
        <dbReference type="EC" id="3.2.1.39"/>
    </reaction>
</comment>
<evidence type="ECO:0000256" key="1">
    <source>
        <dbReference type="ARBA" id="ARBA00000382"/>
    </source>
</evidence>
<dbReference type="EC" id="3.2.1.39" evidence="3"/>
<sequence>MVAEEKVVEAEAVVTAARAARAEAKAVAEEAAAAVAKAASEVASERVAAVAAAKAASAKAAEAALAEELSAKAAEAAKAKAAEAAAAKKAAEAAAFPFVFPRVESPFLPDPSTFFSSSLLSAPFPTNSFFQNFTLNNGDQAEYIHPYLIKPSLSSVSVSFPSRVATSTSLYQVFNAHLTISAISSDNAAHGSSPEALRYVISSYSDLGVTLDFAASNLKFVLVRGSPYLTCLVNCGTDVAIFTIHAILSLSSNKSHTKHTLKLKNNQTWLVYTSSPISFGHNLNAITSGRFSGVIRIAYLPNSGSFNEEVLDKFSSSYAMSGDAVLTRPFCLEYKWEKRGWGDLLMLAHPLHVRLLSREDCHVTVLEDFKYRSIDGDLVGVVGDSWVLRSNPVSVTWHSIRGIKEESHNEIIQALRRDVASLNPVAITAKSSYFYGKFIARAARLALIAQEVCHLEVIPTIRKYLKSTIEPWLDGTFSGNGFLYDAKWGGIITKLGLTNPGEDLGFGLYNAHHYHLGYFLYAIAVLAKIDPAWGRKYRPQAYSLMADFMNLGRRSNSKYPRLRCFDLYKLHSWAGGLTEFSNGRNQESTSEAVNAYYSAALMGLAYGDTHLVAVGSTLTAMEIQAAQTWWHVREGDNLYEEDFTRENRVVGVLWANKRDSGLWFVGAERRDCRLGIQVLPLSPITEVLFSNVQFAKQLVDWTYSALNREGIEGWRGFVCALEGIFDQGSALEKVRSLSGFDDGNSMSNLLWWIHSRGDDEETGCKDGGKYCWFGHYCH</sequence>
<feature type="domain" description="Glycosyl hydrolase family 81 C-terminal" evidence="10">
    <location>
        <begin position="403"/>
        <end position="752"/>
    </location>
</feature>
<evidence type="ECO:0000259" key="10">
    <source>
        <dbReference type="Pfam" id="PF17652"/>
    </source>
</evidence>
<dbReference type="PANTHER" id="PTHR31983:SF0">
    <property type="entry name" value="GLUCAN ENDO-1,3-BETA-D-GLUCOSIDASE 2"/>
    <property type="match status" value="1"/>
</dbReference>
<dbReference type="GO" id="GO:0042973">
    <property type="term" value="F:glucan endo-1,3-beta-D-glucosidase activity"/>
    <property type="evidence" value="ECO:0007669"/>
    <property type="project" value="UniProtKB-EC"/>
</dbReference>
<protein>
    <recommendedName>
        <fullName evidence="3">glucan endo-1,3-beta-D-glucosidase</fullName>
        <ecNumber evidence="3">3.2.1.39</ecNumber>
    </recommendedName>
</protein>
<evidence type="ECO:0000256" key="3">
    <source>
        <dbReference type="ARBA" id="ARBA00012780"/>
    </source>
</evidence>
<gene>
    <name evidence="11" type="ORF">ACJRO7_035622</name>
</gene>
<evidence type="ECO:0000256" key="8">
    <source>
        <dbReference type="ARBA" id="ARBA00023326"/>
    </source>
</evidence>
<proteinExistence type="inferred from homology"/>
<evidence type="ECO:0000256" key="4">
    <source>
        <dbReference type="ARBA" id="ARBA00022801"/>
    </source>
</evidence>
<evidence type="ECO:0000259" key="9">
    <source>
        <dbReference type="Pfam" id="PF03639"/>
    </source>
</evidence>
<evidence type="ECO:0000256" key="5">
    <source>
        <dbReference type="ARBA" id="ARBA00023277"/>
    </source>
</evidence>
<comment type="similarity">
    <text evidence="2">Belongs to the glycosyl hydrolase 81 family.</text>
</comment>
<evidence type="ECO:0000256" key="6">
    <source>
        <dbReference type="ARBA" id="ARBA00023295"/>
    </source>
</evidence>
<dbReference type="PANTHER" id="PTHR31983">
    <property type="entry name" value="ENDO-1,3(4)-BETA-GLUCANASE 1"/>
    <property type="match status" value="1"/>
</dbReference>
<keyword evidence="5" id="KW-0119">Carbohydrate metabolism</keyword>
<keyword evidence="4" id="KW-0378">Hydrolase</keyword>
<keyword evidence="6" id="KW-0326">Glycosidase</keyword>
<accession>A0ABD3J6I6</accession>
<dbReference type="Proteomes" id="UP001634007">
    <property type="component" value="Unassembled WGS sequence"/>
</dbReference>
<comment type="caution">
    <text evidence="11">The sequence shown here is derived from an EMBL/GenBank/DDBJ whole genome shotgun (WGS) entry which is preliminary data.</text>
</comment>
<evidence type="ECO:0000256" key="2">
    <source>
        <dbReference type="ARBA" id="ARBA00010730"/>
    </source>
</evidence>
<dbReference type="InterPro" id="IPR005200">
    <property type="entry name" value="Endo-beta-glucanase"/>
</dbReference>
<dbReference type="InterPro" id="IPR040451">
    <property type="entry name" value="GH81_N"/>
</dbReference>
<dbReference type="GO" id="GO:0000272">
    <property type="term" value="P:polysaccharide catabolic process"/>
    <property type="evidence" value="ECO:0007669"/>
    <property type="project" value="UniProtKB-KW"/>
</dbReference>
<keyword evidence="8" id="KW-0624">Polysaccharide degradation</keyword>
<dbReference type="EMBL" id="JBJKBG010000009">
    <property type="protein sequence ID" value="KAL3723470.1"/>
    <property type="molecule type" value="Genomic_DNA"/>
</dbReference>
<dbReference type="Pfam" id="PF03639">
    <property type="entry name" value="Glyco_hydro_81"/>
    <property type="match status" value="1"/>
</dbReference>
<dbReference type="PROSITE" id="PS52008">
    <property type="entry name" value="GH81"/>
    <property type="match status" value="1"/>
</dbReference>
<evidence type="ECO:0000313" key="12">
    <source>
        <dbReference type="Proteomes" id="UP001634007"/>
    </source>
</evidence>
<dbReference type="AlphaFoldDB" id="A0ABD3J6I6"/>
<dbReference type="GO" id="GO:0071555">
    <property type="term" value="P:cell wall organization"/>
    <property type="evidence" value="ECO:0007669"/>
    <property type="project" value="UniProtKB-KW"/>
</dbReference>
<name>A0ABD3J6I6_EUCGL</name>
<evidence type="ECO:0000313" key="11">
    <source>
        <dbReference type="EMBL" id="KAL3723470.1"/>
    </source>
</evidence>
<organism evidence="11 12">
    <name type="scientific">Eucalyptus globulus</name>
    <name type="common">Tasmanian blue gum</name>
    <dbReference type="NCBI Taxonomy" id="34317"/>
    <lineage>
        <taxon>Eukaryota</taxon>
        <taxon>Viridiplantae</taxon>
        <taxon>Streptophyta</taxon>
        <taxon>Embryophyta</taxon>
        <taxon>Tracheophyta</taxon>
        <taxon>Spermatophyta</taxon>
        <taxon>Magnoliopsida</taxon>
        <taxon>eudicotyledons</taxon>
        <taxon>Gunneridae</taxon>
        <taxon>Pentapetalae</taxon>
        <taxon>rosids</taxon>
        <taxon>malvids</taxon>
        <taxon>Myrtales</taxon>
        <taxon>Myrtaceae</taxon>
        <taxon>Myrtoideae</taxon>
        <taxon>Eucalypteae</taxon>
        <taxon>Eucalyptus</taxon>
    </lineage>
</organism>
<dbReference type="Pfam" id="PF17652">
    <property type="entry name" value="Glyco_hydro81C"/>
    <property type="match status" value="1"/>
</dbReference>
<reference evidence="11 12" key="1">
    <citation type="submission" date="2024-11" db="EMBL/GenBank/DDBJ databases">
        <title>Chromosome-level genome assembly of Eucalyptus globulus Labill. provides insights into its genome evolution.</title>
        <authorList>
            <person name="Li X."/>
        </authorList>
    </citation>
    <scope>NUCLEOTIDE SEQUENCE [LARGE SCALE GENOMIC DNA]</scope>
    <source>
        <strain evidence="11">CL2024</strain>
        <tissue evidence="11">Fresh tender leaves</tissue>
    </source>
</reference>
<evidence type="ECO:0000256" key="7">
    <source>
        <dbReference type="ARBA" id="ARBA00023316"/>
    </source>
</evidence>
<dbReference type="InterPro" id="IPR040720">
    <property type="entry name" value="GH81_C"/>
</dbReference>
<dbReference type="Gene3D" id="2.70.98.30">
    <property type="entry name" value="Golgi alpha-mannosidase II, domain 4"/>
    <property type="match status" value="1"/>
</dbReference>
<keyword evidence="7" id="KW-0961">Cell wall biogenesis/degradation</keyword>
<keyword evidence="12" id="KW-1185">Reference proteome</keyword>